<keyword evidence="3 11" id="KW-0560">Oxidoreductase</keyword>
<feature type="compositionally biased region" description="Basic and acidic residues" evidence="8">
    <location>
        <begin position="276"/>
        <end position="298"/>
    </location>
</feature>
<sequence>MVKGDPELLGDHLGVFTARSTERKVTKVTQDGGIASAVMIYGLEEGLFDGVIAAVADPDDPEEPWKPRPVVITDPDEVLEAAGTKYTYCPNVSVLKEAVRSYGCEKVAMVGTPCQIRAVRKAQLCPIGMRHVPDKIELLIGIICMENFPYEGMKTIIEQLCGVWIREVTKMDIGNGKFWVYTKDGEVKSIPIDETHPFEGEPCHVCTDYCAELSDLTAGSVGSPDGWSTVIVRTEKAKEILDDMVEQGLLEVKSIEEVKPGLGLIQKLAQVKKNKNQKEIEERKELGLPEPGKVHESL</sequence>
<dbReference type="GO" id="GO:0016151">
    <property type="term" value="F:nickel cation binding"/>
    <property type="evidence" value="ECO:0007669"/>
    <property type="project" value="InterPro"/>
</dbReference>
<dbReference type="NCBIfam" id="TIGR03289">
    <property type="entry name" value="frhB"/>
    <property type="match status" value="1"/>
</dbReference>
<reference evidence="11" key="1">
    <citation type="journal article" date="2020" name="bioRxiv">
        <title>A rank-normalized archaeal taxonomy based on genome phylogeny resolves widespread incomplete and uneven classifications.</title>
        <authorList>
            <person name="Rinke C."/>
            <person name="Chuvochina M."/>
            <person name="Mussig A.J."/>
            <person name="Chaumeil P.-A."/>
            <person name="Waite D.W."/>
            <person name="Whitman W.B."/>
            <person name="Parks D.H."/>
            <person name="Hugenholtz P."/>
        </authorList>
    </citation>
    <scope>NUCLEOTIDE SEQUENCE</scope>
    <source>
        <strain evidence="11">UBA8853</strain>
    </source>
</reference>
<name>A0A832T5N3_9EURY</name>
<dbReference type="Proteomes" id="UP000619545">
    <property type="component" value="Unassembled WGS sequence"/>
</dbReference>
<dbReference type="InterPro" id="IPR007516">
    <property type="entry name" value="Co_F420_Hydgase/DH_bsu_N"/>
</dbReference>
<dbReference type="Pfam" id="PF04432">
    <property type="entry name" value="FrhB_FdhB_C"/>
    <property type="match status" value="1"/>
</dbReference>
<evidence type="ECO:0000259" key="9">
    <source>
        <dbReference type="Pfam" id="PF04422"/>
    </source>
</evidence>
<evidence type="ECO:0000256" key="4">
    <source>
        <dbReference type="ARBA" id="ARBA00023004"/>
    </source>
</evidence>
<proteinExistence type="inferred from homology"/>
<dbReference type="Gene3D" id="3.10.450.750">
    <property type="match status" value="1"/>
</dbReference>
<dbReference type="NCBIfam" id="NF006807">
    <property type="entry name" value="PRK09325.1"/>
    <property type="match status" value="1"/>
</dbReference>
<dbReference type="InterPro" id="IPR017679">
    <property type="entry name" value="FrhB_archaea"/>
</dbReference>
<comment type="similarity">
    <text evidence="6">Belongs to the FrhB family.</text>
</comment>
<dbReference type="InterPro" id="IPR007525">
    <property type="entry name" value="FrhB_FdhB_C"/>
</dbReference>
<gene>
    <name evidence="11" type="primary">frhB</name>
    <name evidence="11" type="ORF">HA336_01240</name>
</gene>
<evidence type="ECO:0000256" key="1">
    <source>
        <dbReference type="ARBA" id="ARBA00001974"/>
    </source>
</evidence>
<comment type="caution">
    <text evidence="11">The sequence shown here is derived from an EMBL/GenBank/DDBJ whole genome shotgun (WGS) entry which is preliminary data.</text>
</comment>
<evidence type="ECO:0000313" key="11">
    <source>
        <dbReference type="EMBL" id="HII69842.1"/>
    </source>
</evidence>
<accession>A0A832T5N3</accession>
<evidence type="ECO:0000313" key="12">
    <source>
        <dbReference type="Proteomes" id="UP000619545"/>
    </source>
</evidence>
<evidence type="ECO:0000256" key="2">
    <source>
        <dbReference type="ARBA" id="ARBA00022723"/>
    </source>
</evidence>
<dbReference type="PANTHER" id="PTHR31332:SF6">
    <property type="entry name" value="FORMATE DEHYDROGENASE SUBUNIT BETA"/>
    <property type="match status" value="1"/>
</dbReference>
<dbReference type="AlphaFoldDB" id="A0A832T5N3"/>
<evidence type="ECO:0000256" key="3">
    <source>
        <dbReference type="ARBA" id="ARBA00023002"/>
    </source>
</evidence>
<evidence type="ECO:0000259" key="10">
    <source>
        <dbReference type="Pfam" id="PF04432"/>
    </source>
</evidence>
<dbReference type="EMBL" id="DUJS01000002">
    <property type="protein sequence ID" value="HII69842.1"/>
    <property type="molecule type" value="Genomic_DNA"/>
</dbReference>
<dbReference type="EC" id="1.12.98.1" evidence="7"/>
<comment type="cofactor">
    <cofactor evidence="1">
        <name>FAD</name>
        <dbReference type="ChEBI" id="CHEBI:57692"/>
    </cofactor>
</comment>
<evidence type="ECO:0000256" key="7">
    <source>
        <dbReference type="NCBIfam" id="TIGR03289"/>
    </source>
</evidence>
<feature type="domain" description="Coenzyme F420 hydrogenase/dehydrogenase beta subunit C-terminal" evidence="10">
    <location>
        <begin position="105"/>
        <end position="257"/>
    </location>
</feature>
<dbReference type="Pfam" id="PF04422">
    <property type="entry name" value="FrhB_FdhB_N"/>
    <property type="match status" value="1"/>
</dbReference>
<dbReference type="GO" id="GO:0050454">
    <property type="term" value="F:coenzyme F420 hydrogenase activity"/>
    <property type="evidence" value="ECO:0007669"/>
    <property type="project" value="UniProtKB-EC"/>
</dbReference>
<keyword evidence="5" id="KW-0411">Iron-sulfur</keyword>
<dbReference type="InterPro" id="IPR045220">
    <property type="entry name" value="FRHB/FDHB/HCAR-like"/>
</dbReference>
<dbReference type="GO" id="GO:0050660">
    <property type="term" value="F:flavin adenine dinucleotide binding"/>
    <property type="evidence" value="ECO:0007669"/>
    <property type="project" value="InterPro"/>
</dbReference>
<evidence type="ECO:0000256" key="5">
    <source>
        <dbReference type="ARBA" id="ARBA00023014"/>
    </source>
</evidence>
<feature type="domain" description="Coenzyme F420 hydrogenase/dehydrogenase beta subunit N-terminal" evidence="9">
    <location>
        <begin position="15"/>
        <end position="96"/>
    </location>
</feature>
<organism evidence="11 12">
    <name type="scientific">Methanopyrus kandleri</name>
    <dbReference type="NCBI Taxonomy" id="2320"/>
    <lineage>
        <taxon>Archaea</taxon>
        <taxon>Methanobacteriati</taxon>
        <taxon>Methanobacteriota</taxon>
        <taxon>Methanomada group</taxon>
        <taxon>Methanopyri</taxon>
        <taxon>Methanopyrales</taxon>
        <taxon>Methanopyraceae</taxon>
        <taxon>Methanopyrus</taxon>
    </lineage>
</organism>
<feature type="region of interest" description="Disordered" evidence="8">
    <location>
        <begin position="273"/>
        <end position="298"/>
    </location>
</feature>
<dbReference type="GO" id="GO:0052592">
    <property type="term" value="F:oxidoreductase activity, acting on CH or CH2 groups, with an iron-sulfur protein as acceptor"/>
    <property type="evidence" value="ECO:0007669"/>
    <property type="project" value="TreeGrafter"/>
</dbReference>
<keyword evidence="2" id="KW-0479">Metal-binding</keyword>
<evidence type="ECO:0000256" key="8">
    <source>
        <dbReference type="SAM" id="MobiDB-lite"/>
    </source>
</evidence>
<protein>
    <recommendedName>
        <fullName evidence="7">Coenzyme F420 hydrogenase subunit beta</fullName>
        <ecNumber evidence="7">1.12.98.1</ecNumber>
    </recommendedName>
</protein>
<evidence type="ECO:0000256" key="6">
    <source>
        <dbReference type="ARBA" id="ARBA00038369"/>
    </source>
</evidence>
<dbReference type="PANTHER" id="PTHR31332">
    <property type="entry name" value="7-HYDROXYMETHYL CHLOROPHYLL A REDUCTASE, CHLOROPLASTIC"/>
    <property type="match status" value="1"/>
</dbReference>
<keyword evidence="4" id="KW-0408">Iron</keyword>
<dbReference type="GO" id="GO:0051536">
    <property type="term" value="F:iron-sulfur cluster binding"/>
    <property type="evidence" value="ECO:0007669"/>
    <property type="project" value="UniProtKB-KW"/>
</dbReference>